<reference evidence="6 7" key="1">
    <citation type="submission" date="2018-06" db="EMBL/GenBank/DDBJ databases">
        <title>Genomic Encyclopedia of Type Strains, Phase III (KMG-III): the genomes of soil and plant-associated and newly described type strains.</title>
        <authorList>
            <person name="Whitman W."/>
        </authorList>
    </citation>
    <scope>NUCLEOTIDE SEQUENCE [LARGE SCALE GENOMIC DNA]</scope>
    <source>
        <strain evidence="6 7">ORS 1419</strain>
    </source>
</reference>
<dbReference type="RefSeq" id="WP_110752610.1">
    <property type="nucleotide sequence ID" value="NZ_QJTF01000014.1"/>
</dbReference>
<evidence type="ECO:0000256" key="3">
    <source>
        <dbReference type="ARBA" id="ARBA00022989"/>
    </source>
</evidence>
<evidence type="ECO:0000313" key="7">
    <source>
        <dbReference type="Proteomes" id="UP000247454"/>
    </source>
</evidence>
<evidence type="ECO:0000256" key="4">
    <source>
        <dbReference type="ARBA" id="ARBA00023136"/>
    </source>
</evidence>
<dbReference type="AlphaFoldDB" id="A0A318T3B8"/>
<dbReference type="EMBL" id="QJTF01000014">
    <property type="protein sequence ID" value="PYE87343.1"/>
    <property type="molecule type" value="Genomic_DNA"/>
</dbReference>
<comment type="subcellular location">
    <subcellularLocation>
        <location evidence="1">Membrane</location>
        <topology evidence="1">Multi-pass membrane protein</topology>
    </subcellularLocation>
</comment>
<sequence>MNILLWVLQVLLALHTATGAVWKFSNPAQTMPSLSAIPPSVWLGMSIIELFCALGLVLPIFYKPLAFLVPLAAIVIAAEMLAFCGLHIASGDKSYGPMIYWLVVAAVCAFIAYGRFALRPL</sequence>
<dbReference type="Proteomes" id="UP000247454">
    <property type="component" value="Unassembled WGS sequence"/>
</dbReference>
<keyword evidence="3 5" id="KW-1133">Transmembrane helix</keyword>
<evidence type="ECO:0000256" key="1">
    <source>
        <dbReference type="ARBA" id="ARBA00004141"/>
    </source>
</evidence>
<proteinExistence type="predicted"/>
<evidence type="ECO:0000256" key="5">
    <source>
        <dbReference type="SAM" id="Phobius"/>
    </source>
</evidence>
<dbReference type="InterPro" id="IPR032808">
    <property type="entry name" value="DoxX"/>
</dbReference>
<keyword evidence="7" id="KW-1185">Reference proteome</keyword>
<name>A0A318T3B8_9HYPH</name>
<accession>A0A318T3B8</accession>
<feature type="transmembrane region" description="Helical" evidence="5">
    <location>
        <begin position="67"/>
        <end position="88"/>
    </location>
</feature>
<organism evidence="6 7">
    <name type="scientific">Phyllobacterium leguminum</name>
    <dbReference type="NCBI Taxonomy" id="314237"/>
    <lineage>
        <taxon>Bacteria</taxon>
        <taxon>Pseudomonadati</taxon>
        <taxon>Pseudomonadota</taxon>
        <taxon>Alphaproteobacteria</taxon>
        <taxon>Hyphomicrobiales</taxon>
        <taxon>Phyllobacteriaceae</taxon>
        <taxon>Phyllobacterium</taxon>
    </lineage>
</organism>
<evidence type="ECO:0000313" key="6">
    <source>
        <dbReference type="EMBL" id="PYE87343.1"/>
    </source>
</evidence>
<keyword evidence="4 5" id="KW-0472">Membrane</keyword>
<evidence type="ECO:0000256" key="2">
    <source>
        <dbReference type="ARBA" id="ARBA00022692"/>
    </source>
</evidence>
<dbReference type="GO" id="GO:0016020">
    <property type="term" value="C:membrane"/>
    <property type="evidence" value="ECO:0007669"/>
    <property type="project" value="UniProtKB-SubCell"/>
</dbReference>
<dbReference type="Pfam" id="PF13564">
    <property type="entry name" value="DoxX_2"/>
    <property type="match status" value="1"/>
</dbReference>
<comment type="caution">
    <text evidence="6">The sequence shown here is derived from an EMBL/GenBank/DDBJ whole genome shotgun (WGS) entry which is preliminary data.</text>
</comment>
<gene>
    <name evidence="6" type="ORF">C7477_11478</name>
</gene>
<keyword evidence="2 5" id="KW-0812">Transmembrane</keyword>
<feature type="transmembrane region" description="Helical" evidence="5">
    <location>
        <begin position="100"/>
        <end position="118"/>
    </location>
</feature>
<protein>
    <submittedName>
        <fullName evidence="6">DoxX-like protein</fullName>
    </submittedName>
</protein>
<dbReference type="OrthoDB" id="3385086at2"/>
<feature type="transmembrane region" description="Helical" evidence="5">
    <location>
        <begin position="43"/>
        <end position="62"/>
    </location>
</feature>